<keyword evidence="4" id="KW-1185">Reference proteome</keyword>
<dbReference type="Pfam" id="PF03168">
    <property type="entry name" value="LEA_2"/>
    <property type="match status" value="1"/>
</dbReference>
<keyword evidence="1" id="KW-1133">Transmembrane helix</keyword>
<dbReference type="Gene3D" id="2.60.40.1820">
    <property type="match status" value="1"/>
</dbReference>
<dbReference type="EMBL" id="RDQH01000327">
    <property type="protein sequence ID" value="RXI08342.1"/>
    <property type="molecule type" value="Genomic_DNA"/>
</dbReference>
<evidence type="ECO:0000256" key="1">
    <source>
        <dbReference type="SAM" id="Phobius"/>
    </source>
</evidence>
<reference evidence="3 4" key="1">
    <citation type="submission" date="2018-10" db="EMBL/GenBank/DDBJ databases">
        <title>A high-quality apple genome assembly.</title>
        <authorList>
            <person name="Hu J."/>
        </authorList>
    </citation>
    <scope>NUCLEOTIDE SEQUENCE [LARGE SCALE GENOMIC DNA]</scope>
    <source>
        <strain evidence="4">cv. HFTH1</strain>
        <tissue evidence="3">Young leaf</tissue>
    </source>
</reference>
<comment type="caution">
    <text evidence="3">The sequence shown here is derived from an EMBL/GenBank/DDBJ whole genome shotgun (WGS) entry which is preliminary data.</text>
</comment>
<accession>A0A498KRQ6</accession>
<dbReference type="SUPFAM" id="SSF117070">
    <property type="entry name" value="LEA14-like"/>
    <property type="match status" value="1"/>
</dbReference>
<name>A0A498KRQ6_MALDO</name>
<feature type="domain" description="Late embryogenesis abundant protein LEA-2 subgroup" evidence="2">
    <location>
        <begin position="75"/>
        <end position="174"/>
    </location>
</feature>
<dbReference type="InterPro" id="IPR004864">
    <property type="entry name" value="LEA_2"/>
</dbReference>
<feature type="transmembrane region" description="Helical" evidence="1">
    <location>
        <begin position="14"/>
        <end position="37"/>
    </location>
</feature>
<gene>
    <name evidence="3" type="ORF">DVH24_022486</name>
</gene>
<evidence type="ECO:0000313" key="4">
    <source>
        <dbReference type="Proteomes" id="UP000290289"/>
    </source>
</evidence>
<sequence>MTGTDDSHRKRNRCLLCIAAGIIVQTVIIVLFVVFVLRVKTPKVRLDSVAIDSNTLVINSSSSSPSFKVQFTTVVAVKNNNFGHYKFESSKATFSYEGTEVGEGTIDKEKAKAKKTKRIDVLVSLSSNKISSHSQLSSDLSSGNLTFTAYAKLDGKVHLLNIIKKKKSADMNCTVNLDTKAKTVHVLTCNVKSPSFNLVMDVQFGVKNTNFGHFKYGDGIVEFD</sequence>
<keyword evidence="1" id="KW-0812">Transmembrane</keyword>
<evidence type="ECO:0000259" key="2">
    <source>
        <dbReference type="Pfam" id="PF03168"/>
    </source>
</evidence>
<organism evidence="3 4">
    <name type="scientific">Malus domestica</name>
    <name type="common">Apple</name>
    <name type="synonym">Pyrus malus</name>
    <dbReference type="NCBI Taxonomy" id="3750"/>
    <lineage>
        <taxon>Eukaryota</taxon>
        <taxon>Viridiplantae</taxon>
        <taxon>Streptophyta</taxon>
        <taxon>Embryophyta</taxon>
        <taxon>Tracheophyta</taxon>
        <taxon>Spermatophyta</taxon>
        <taxon>Magnoliopsida</taxon>
        <taxon>eudicotyledons</taxon>
        <taxon>Gunneridae</taxon>
        <taxon>Pentapetalae</taxon>
        <taxon>rosids</taxon>
        <taxon>fabids</taxon>
        <taxon>Rosales</taxon>
        <taxon>Rosaceae</taxon>
        <taxon>Amygdaloideae</taxon>
        <taxon>Maleae</taxon>
        <taxon>Malus</taxon>
    </lineage>
</organism>
<dbReference type="AlphaFoldDB" id="A0A498KRQ6"/>
<dbReference type="PANTHER" id="PTHR31852">
    <property type="entry name" value="LATE EMBRYOGENESIS ABUNDANT (LEA) HYDROXYPROLINE-RICH GLYCOPROTEIN FAMILY"/>
    <property type="match status" value="1"/>
</dbReference>
<proteinExistence type="predicted"/>
<dbReference type="Proteomes" id="UP000290289">
    <property type="component" value="Chromosome 1"/>
</dbReference>
<dbReference type="InterPro" id="IPR055301">
    <property type="entry name" value="Lea14-like_2"/>
</dbReference>
<protein>
    <recommendedName>
        <fullName evidence="2">Late embryogenesis abundant protein LEA-2 subgroup domain-containing protein</fullName>
    </recommendedName>
</protein>
<evidence type="ECO:0000313" key="3">
    <source>
        <dbReference type="EMBL" id="RXI08342.1"/>
    </source>
</evidence>
<keyword evidence="1" id="KW-0472">Membrane</keyword>